<gene>
    <name evidence="2" type="ORF">ACFQZV_08700</name>
</gene>
<feature type="domain" description="Metallo-beta-lactamase" evidence="1">
    <location>
        <begin position="42"/>
        <end position="254"/>
    </location>
</feature>
<dbReference type="EMBL" id="JBHTIM010000001">
    <property type="protein sequence ID" value="MFD0781377.1"/>
    <property type="molecule type" value="Genomic_DNA"/>
</dbReference>
<accession>A0ABW2ZRV9</accession>
<dbReference type="Proteomes" id="UP001597042">
    <property type="component" value="Unassembled WGS sequence"/>
</dbReference>
<proteinExistence type="predicted"/>
<protein>
    <submittedName>
        <fullName evidence="2">MBL fold metallo-hydrolase</fullName>
    </submittedName>
</protein>
<reference evidence="3" key="1">
    <citation type="journal article" date="2019" name="Int. J. Syst. Evol. Microbiol.">
        <title>The Global Catalogue of Microorganisms (GCM) 10K type strain sequencing project: providing services to taxonomists for standard genome sequencing and annotation.</title>
        <authorList>
            <consortium name="The Broad Institute Genomics Platform"/>
            <consortium name="The Broad Institute Genome Sequencing Center for Infectious Disease"/>
            <person name="Wu L."/>
            <person name="Ma J."/>
        </authorList>
    </citation>
    <scope>NUCLEOTIDE SEQUENCE [LARGE SCALE GENOMIC DNA]</scope>
    <source>
        <strain evidence="3">CCUG 50754</strain>
    </source>
</reference>
<dbReference type="InterPro" id="IPR001279">
    <property type="entry name" value="Metallo-B-lactamas"/>
</dbReference>
<evidence type="ECO:0000313" key="3">
    <source>
        <dbReference type="Proteomes" id="UP001597042"/>
    </source>
</evidence>
<keyword evidence="3" id="KW-1185">Reference proteome</keyword>
<evidence type="ECO:0000313" key="2">
    <source>
        <dbReference type="EMBL" id="MFD0781377.1"/>
    </source>
</evidence>
<organism evidence="2 3">
    <name type="scientific">Microbacterium koreense</name>
    <dbReference type="NCBI Taxonomy" id="323761"/>
    <lineage>
        <taxon>Bacteria</taxon>
        <taxon>Bacillati</taxon>
        <taxon>Actinomycetota</taxon>
        <taxon>Actinomycetes</taxon>
        <taxon>Micrococcales</taxon>
        <taxon>Microbacteriaceae</taxon>
        <taxon>Microbacterium</taxon>
    </lineage>
</organism>
<name>A0ABW2ZRV9_9MICO</name>
<dbReference type="SUPFAM" id="SSF56281">
    <property type="entry name" value="Metallo-hydrolase/oxidoreductase"/>
    <property type="match status" value="1"/>
</dbReference>
<sequence length="342" mass="37238">MIEPTSVSEFNAATQGEVPGLESVRPDVWSLGLAMPSSHIRHSLVYFLRDVEGGVHVIDPGWDSDQNWTTLVAAIETLAPNLSSVRSITATHSHPDHVGMAGRLQEASGAPLQIHACENAALASSPTEQERKDETWRACDEWGVPPERRAQLISSLEGAPALPPVKVDRVLADGDVLDVPGFDIVVMHTPGHTSGHISLRSDSRQILLTGDHLLPTMHAGVGLGGDPDSNPLTDYLNSLKEISRYPHYEVLPGHGYRFKGLAERARQSGAHHLDRSREVAAVVAEFPECSTWELAERLTWTAGWERLDSFYLYSALSQTVMHREFIDSGGLDLAEAVVSSIG</sequence>
<comment type="caution">
    <text evidence="2">The sequence shown here is derived from an EMBL/GenBank/DDBJ whole genome shotgun (WGS) entry which is preliminary data.</text>
</comment>
<dbReference type="RefSeq" id="WP_378752792.1">
    <property type="nucleotide sequence ID" value="NZ_JBHSSV010000011.1"/>
</dbReference>
<dbReference type="SMART" id="SM00849">
    <property type="entry name" value="Lactamase_B"/>
    <property type="match status" value="1"/>
</dbReference>
<evidence type="ECO:0000259" key="1">
    <source>
        <dbReference type="SMART" id="SM00849"/>
    </source>
</evidence>
<dbReference type="Pfam" id="PF00753">
    <property type="entry name" value="Lactamase_B"/>
    <property type="match status" value="1"/>
</dbReference>
<dbReference type="Gene3D" id="3.60.15.10">
    <property type="entry name" value="Ribonuclease Z/Hydroxyacylglutathione hydrolase-like"/>
    <property type="match status" value="1"/>
</dbReference>
<dbReference type="InterPro" id="IPR050855">
    <property type="entry name" value="NDM-1-like"/>
</dbReference>
<dbReference type="InterPro" id="IPR036866">
    <property type="entry name" value="RibonucZ/Hydroxyglut_hydro"/>
</dbReference>
<dbReference type="PANTHER" id="PTHR42951">
    <property type="entry name" value="METALLO-BETA-LACTAMASE DOMAIN-CONTAINING"/>
    <property type="match status" value="1"/>
</dbReference>
<dbReference type="PANTHER" id="PTHR42951:SF4">
    <property type="entry name" value="ACYL-COENZYME A THIOESTERASE MBLAC2"/>
    <property type="match status" value="1"/>
</dbReference>